<dbReference type="AlphaFoldDB" id="A0A248JY29"/>
<dbReference type="RefSeq" id="WP_088873898.1">
    <property type="nucleotide sequence ID" value="NZ_CP022111.1"/>
</dbReference>
<proteinExistence type="predicted"/>
<keyword evidence="2" id="KW-1185">Reference proteome</keyword>
<reference evidence="1 2" key="1">
    <citation type="submission" date="2017-06" db="EMBL/GenBank/DDBJ databases">
        <title>Complete genome sequence of Nitrospirillum amazonense strain CBAmC, an endophytic nitrogen-fixing and plant growth-promoting bacterium, isolated from sugarcane.</title>
        <authorList>
            <person name="Schwab S."/>
            <person name="dos Santos Teixeira K.R."/>
            <person name="Simoes Araujo J.L."/>
            <person name="Soares Vidal M."/>
            <person name="Borges de Freitas H.R."/>
            <person name="Rivello Crivelaro A.L."/>
            <person name="Bueno de Camargo Nunes A."/>
            <person name="dos Santos C.M."/>
            <person name="Palmeira da Silva Rosa D."/>
            <person name="da Silva Padilha D."/>
            <person name="da Silva E."/>
            <person name="Araujo Terra L."/>
            <person name="Soares Mendes V."/>
            <person name="Farinelli L."/>
            <person name="Magalhaes Cruz L."/>
            <person name="Baldani J.I."/>
        </authorList>
    </citation>
    <scope>NUCLEOTIDE SEQUENCE [LARGE SCALE GENOMIC DNA]</scope>
    <source>
        <strain evidence="1 2">CBAmC</strain>
    </source>
</reference>
<evidence type="ECO:0000313" key="1">
    <source>
        <dbReference type="EMBL" id="ASG23401.1"/>
    </source>
</evidence>
<name>A0A248JY29_9PROT</name>
<dbReference type="KEGG" id="nao:Y958_21600"/>
<dbReference type="EMBL" id="CP022111">
    <property type="protein sequence ID" value="ASG23401.1"/>
    <property type="molecule type" value="Genomic_DNA"/>
</dbReference>
<evidence type="ECO:0000313" key="2">
    <source>
        <dbReference type="Proteomes" id="UP000197153"/>
    </source>
</evidence>
<dbReference type="Proteomes" id="UP000197153">
    <property type="component" value="Chromosome 2"/>
</dbReference>
<sequence length="119" mass="12462">MPPLDCPPADYAVLHPTLTLVRSGDGFVALAVNRAGPVDVTLDWSRLDPLENTDGLDAAIDYALSVARHRGEADRRAGRPWATAHAVVVGYEGDAAEAAVRRAVAVAAVPVAGLPETRV</sequence>
<protein>
    <submittedName>
        <fullName evidence="1">Uncharacterized protein</fullName>
    </submittedName>
</protein>
<gene>
    <name evidence="1" type="ORF">Y958_21600</name>
</gene>
<organism evidence="1 2">
    <name type="scientific">Nitrospirillum viridazoti CBAmc</name>
    <dbReference type="NCBI Taxonomy" id="1441467"/>
    <lineage>
        <taxon>Bacteria</taxon>
        <taxon>Pseudomonadati</taxon>
        <taxon>Pseudomonadota</taxon>
        <taxon>Alphaproteobacteria</taxon>
        <taxon>Rhodospirillales</taxon>
        <taxon>Azospirillaceae</taxon>
        <taxon>Nitrospirillum</taxon>
        <taxon>Nitrospirillum viridazoti</taxon>
    </lineage>
</organism>
<accession>A0A248JY29</accession>